<name>A0A1B0CW32_LUTLO</name>
<dbReference type="AlphaFoldDB" id="A0A1B0CW32"/>
<dbReference type="PANTHER" id="PTHR21344:SF1">
    <property type="entry name" value="RAL GTPASE-ACTIVATING PROTEIN SUBUNIT BETA"/>
    <property type="match status" value="1"/>
</dbReference>
<dbReference type="PANTHER" id="PTHR21344">
    <property type="entry name" value="RAL GTPASE-ACTIVATING PROTEIN SUBUNIT BETA"/>
    <property type="match status" value="1"/>
</dbReference>
<organism evidence="1 2">
    <name type="scientific">Lutzomyia longipalpis</name>
    <name type="common">Sand fly</name>
    <dbReference type="NCBI Taxonomy" id="7200"/>
    <lineage>
        <taxon>Eukaryota</taxon>
        <taxon>Metazoa</taxon>
        <taxon>Ecdysozoa</taxon>
        <taxon>Arthropoda</taxon>
        <taxon>Hexapoda</taxon>
        <taxon>Insecta</taxon>
        <taxon>Pterygota</taxon>
        <taxon>Neoptera</taxon>
        <taxon>Endopterygota</taxon>
        <taxon>Diptera</taxon>
        <taxon>Nematocera</taxon>
        <taxon>Psychodoidea</taxon>
        <taxon>Psychodidae</taxon>
        <taxon>Lutzomyia</taxon>
        <taxon>Lutzomyia</taxon>
    </lineage>
</organism>
<dbReference type="VEuPathDB" id="VectorBase:LLONM1_007424"/>
<dbReference type="EMBL" id="AJWK01031649">
    <property type="status" value="NOT_ANNOTATED_CDS"/>
    <property type="molecule type" value="Genomic_DNA"/>
</dbReference>
<sequence length="221" mass="25069">MRDEGVRGDIGQYFCTIHQISSDSISMGFKYSCRPLLLPLELVLPEKELKMKNQTVVINRTELRRAAIHILISIIALPLHFQTLPIRDITGGPMDKMITFAQLKPRLINILMNALQVETDPQNTHMLLGGLLLSVQDSVTFEETEHTGEMVQLSPPASDMNLLSSGNGNKKDFLIPIRYTFSRKIQSFSSFIFWSLSLCIQSFKELFCTHFLCLYTSNILS</sequence>
<evidence type="ECO:0000313" key="1">
    <source>
        <dbReference type="EnsemblMetazoa" id="LLOJ009216-PA"/>
    </source>
</evidence>
<proteinExistence type="predicted"/>
<keyword evidence="2" id="KW-1185">Reference proteome</keyword>
<dbReference type="EnsemblMetazoa" id="LLOJ009216-RA">
    <property type="protein sequence ID" value="LLOJ009216-PA"/>
    <property type="gene ID" value="LLOJ009216"/>
</dbReference>
<evidence type="ECO:0000313" key="2">
    <source>
        <dbReference type="Proteomes" id="UP000092461"/>
    </source>
</evidence>
<dbReference type="GO" id="GO:0005096">
    <property type="term" value="F:GTPase activator activity"/>
    <property type="evidence" value="ECO:0007669"/>
    <property type="project" value="InterPro"/>
</dbReference>
<dbReference type="EMBL" id="AJWK01031650">
    <property type="status" value="NOT_ANNOTATED_CDS"/>
    <property type="molecule type" value="Genomic_DNA"/>
</dbReference>
<dbReference type="InterPro" id="IPR039930">
    <property type="entry name" value="RALGAPB"/>
</dbReference>
<dbReference type="VEuPathDB" id="VectorBase:LLOJ009216"/>
<accession>A0A1B0CW32</accession>
<protein>
    <submittedName>
        <fullName evidence="1">Uncharacterized protein</fullName>
    </submittedName>
</protein>
<dbReference type="Proteomes" id="UP000092461">
    <property type="component" value="Unassembled WGS sequence"/>
</dbReference>
<reference evidence="1" key="1">
    <citation type="submission" date="2020-05" db="UniProtKB">
        <authorList>
            <consortium name="EnsemblMetazoa"/>
        </authorList>
    </citation>
    <scope>IDENTIFICATION</scope>
    <source>
        <strain evidence="1">Jacobina</strain>
    </source>
</reference>